<dbReference type="Pfam" id="PF00067">
    <property type="entry name" value="p450"/>
    <property type="match status" value="1"/>
</dbReference>
<keyword evidence="9 18" id="KW-0503">Monooxygenase</keyword>
<dbReference type="Proteomes" id="UP000242320">
    <property type="component" value="Unassembled WGS sequence"/>
</dbReference>
<protein>
    <recommendedName>
        <fullName evidence="14">Steroid C26-monooxygenase</fullName>
    </recommendedName>
    <alternativeName>
        <fullName evidence="15">Cholest-4-en-3-one C26-monooxygenase</fullName>
    </alternativeName>
    <alternativeName>
        <fullName evidence="17">Cholesterol C26-monooxygenase</fullName>
    </alternativeName>
    <alternativeName>
        <fullName evidence="16">Steroid C27-monooxygenase</fullName>
    </alternativeName>
</protein>
<keyword evidence="11" id="KW-1207">Sterol metabolism</keyword>
<evidence type="ECO:0000256" key="11">
    <source>
        <dbReference type="ARBA" id="ARBA00023166"/>
    </source>
</evidence>
<keyword evidence="5 18" id="KW-0479">Metal-binding</keyword>
<evidence type="ECO:0000313" key="20">
    <source>
        <dbReference type="EMBL" id="OSC32319.1"/>
    </source>
</evidence>
<dbReference type="PANTHER" id="PTHR46696">
    <property type="entry name" value="P450, PUTATIVE (EUROFUNG)-RELATED"/>
    <property type="match status" value="1"/>
</dbReference>
<evidence type="ECO:0000256" key="6">
    <source>
        <dbReference type="ARBA" id="ARBA00022963"/>
    </source>
</evidence>
<evidence type="ECO:0000256" key="9">
    <source>
        <dbReference type="ARBA" id="ARBA00023033"/>
    </source>
</evidence>
<dbReference type="InterPro" id="IPR017972">
    <property type="entry name" value="Cyt_P450_CS"/>
</dbReference>
<evidence type="ECO:0000313" key="21">
    <source>
        <dbReference type="Proteomes" id="UP000242320"/>
    </source>
</evidence>
<dbReference type="GO" id="GO:0020037">
    <property type="term" value="F:heme binding"/>
    <property type="evidence" value="ECO:0007669"/>
    <property type="project" value="InterPro"/>
</dbReference>
<dbReference type="GO" id="GO:0004497">
    <property type="term" value="F:monooxygenase activity"/>
    <property type="evidence" value="ECO:0007669"/>
    <property type="project" value="UniProtKB-KW"/>
</dbReference>
<gene>
    <name evidence="20" type="ORF">B8W69_00565</name>
</gene>
<evidence type="ECO:0000256" key="5">
    <source>
        <dbReference type="ARBA" id="ARBA00022723"/>
    </source>
</evidence>
<keyword evidence="7 18" id="KW-0560">Oxidoreductase</keyword>
<evidence type="ECO:0000256" key="12">
    <source>
        <dbReference type="ARBA" id="ARBA00023221"/>
    </source>
</evidence>
<dbReference type="EMBL" id="NCXM01000001">
    <property type="protein sequence ID" value="OSC32319.1"/>
    <property type="molecule type" value="Genomic_DNA"/>
</dbReference>
<dbReference type="PROSITE" id="PS00086">
    <property type="entry name" value="CYTOCHROME_P450"/>
    <property type="match status" value="1"/>
</dbReference>
<evidence type="ECO:0000256" key="16">
    <source>
        <dbReference type="ARBA" id="ARBA00082981"/>
    </source>
</evidence>
<keyword evidence="10" id="KW-0443">Lipid metabolism</keyword>
<dbReference type="GO" id="GO:0008203">
    <property type="term" value="P:cholesterol metabolic process"/>
    <property type="evidence" value="ECO:0007669"/>
    <property type="project" value="UniProtKB-KW"/>
</dbReference>
<evidence type="ECO:0000256" key="18">
    <source>
        <dbReference type="RuleBase" id="RU000461"/>
    </source>
</evidence>
<comment type="similarity">
    <text evidence="2 18">Belongs to the cytochrome P450 family.</text>
</comment>
<dbReference type="GO" id="GO:0016042">
    <property type="term" value="P:lipid catabolic process"/>
    <property type="evidence" value="ECO:0007669"/>
    <property type="project" value="UniProtKB-KW"/>
</dbReference>
<keyword evidence="12" id="KW-0753">Steroid metabolism</keyword>
<keyword evidence="4 18" id="KW-0349">Heme</keyword>
<keyword evidence="6" id="KW-0442">Lipid degradation</keyword>
<comment type="pathway">
    <text evidence="13">Steroid metabolism; cholesterol degradation.</text>
</comment>
<evidence type="ECO:0000256" key="17">
    <source>
        <dbReference type="ARBA" id="ARBA00083909"/>
    </source>
</evidence>
<accession>A0A1X2LE86</accession>
<name>A0A1X2LE86_9MYCO</name>
<evidence type="ECO:0000256" key="10">
    <source>
        <dbReference type="ARBA" id="ARBA00023098"/>
    </source>
</evidence>
<evidence type="ECO:0000256" key="7">
    <source>
        <dbReference type="ARBA" id="ARBA00023002"/>
    </source>
</evidence>
<dbReference type="FunFam" id="1.10.630.10:FF:000018">
    <property type="entry name" value="Cytochrome P450 monooxygenase"/>
    <property type="match status" value="1"/>
</dbReference>
<dbReference type="GO" id="GO:0016705">
    <property type="term" value="F:oxidoreductase activity, acting on paired donors, with incorporation or reduction of molecular oxygen"/>
    <property type="evidence" value="ECO:0007669"/>
    <property type="project" value="InterPro"/>
</dbReference>
<evidence type="ECO:0000256" key="19">
    <source>
        <dbReference type="SAM" id="MobiDB-lite"/>
    </source>
</evidence>
<dbReference type="PANTHER" id="PTHR46696:SF1">
    <property type="entry name" value="CYTOCHROME P450 YJIB-RELATED"/>
    <property type="match status" value="1"/>
</dbReference>
<evidence type="ECO:0000256" key="8">
    <source>
        <dbReference type="ARBA" id="ARBA00023004"/>
    </source>
</evidence>
<dbReference type="RefSeq" id="WP_085288026.1">
    <property type="nucleotide sequence ID" value="NZ_NCXM01000001.1"/>
</dbReference>
<evidence type="ECO:0000256" key="13">
    <source>
        <dbReference type="ARBA" id="ARBA00049645"/>
    </source>
</evidence>
<comment type="cofactor">
    <cofactor evidence="1">
        <name>heme</name>
        <dbReference type="ChEBI" id="CHEBI:30413"/>
    </cofactor>
</comment>
<dbReference type="InterPro" id="IPR036396">
    <property type="entry name" value="Cyt_P450_sf"/>
</dbReference>
<organism evidence="20 21">
    <name type="scientific">Mycolicibacterium vulneris</name>
    <dbReference type="NCBI Taxonomy" id="547163"/>
    <lineage>
        <taxon>Bacteria</taxon>
        <taxon>Bacillati</taxon>
        <taxon>Actinomycetota</taxon>
        <taxon>Actinomycetes</taxon>
        <taxon>Mycobacteriales</taxon>
        <taxon>Mycobacteriaceae</taxon>
        <taxon>Mycolicibacterium</taxon>
    </lineage>
</organism>
<reference evidence="20 21" key="1">
    <citation type="submission" date="2017-04" db="EMBL/GenBank/DDBJ databases">
        <title>The new phylogeny of genus Mycobacterium.</title>
        <authorList>
            <person name="Tortoli E."/>
            <person name="Trovato A."/>
            <person name="Cirillo D.M."/>
        </authorList>
    </citation>
    <scope>NUCLEOTIDE SEQUENCE [LARGE SCALE GENOMIC DNA]</scope>
    <source>
        <strain evidence="20 21">DSM 45247</strain>
    </source>
</reference>
<evidence type="ECO:0000256" key="14">
    <source>
        <dbReference type="ARBA" id="ARBA00070775"/>
    </source>
</evidence>
<evidence type="ECO:0000256" key="3">
    <source>
        <dbReference type="ARBA" id="ARBA00022548"/>
    </source>
</evidence>
<keyword evidence="3" id="KW-0153">Cholesterol metabolism</keyword>
<keyword evidence="8 18" id="KW-0408">Iron</keyword>
<comment type="caution">
    <text evidence="20">The sequence shown here is derived from an EMBL/GenBank/DDBJ whole genome shotgun (WGS) entry which is preliminary data.</text>
</comment>
<evidence type="ECO:0000256" key="15">
    <source>
        <dbReference type="ARBA" id="ARBA00079588"/>
    </source>
</evidence>
<feature type="region of interest" description="Disordered" evidence="19">
    <location>
        <begin position="401"/>
        <end position="427"/>
    </location>
</feature>
<dbReference type="SUPFAM" id="SSF48264">
    <property type="entry name" value="Cytochrome P450"/>
    <property type="match status" value="1"/>
</dbReference>
<dbReference type="OrthoDB" id="3455208at2"/>
<dbReference type="PRINTS" id="PR00385">
    <property type="entry name" value="P450"/>
</dbReference>
<dbReference type="InterPro" id="IPR001128">
    <property type="entry name" value="Cyt_P450"/>
</dbReference>
<dbReference type="PRINTS" id="PR00359">
    <property type="entry name" value="BP450"/>
</dbReference>
<proteinExistence type="inferred from homology"/>
<evidence type="ECO:0000256" key="2">
    <source>
        <dbReference type="ARBA" id="ARBA00010617"/>
    </source>
</evidence>
<evidence type="ECO:0000256" key="4">
    <source>
        <dbReference type="ARBA" id="ARBA00022617"/>
    </source>
</evidence>
<sequence length="427" mass="46867">MTITVDTSICPNVFDAGLPAINYEHCQSLDEAHEIIRQARQQTSIAIGPHGPELLTYELVRTVLRDPRFRVPQGMFLASQGITTGPLWERIATNLISLDGTAHHRLRRLVSKAFTPRATARLHATIVEVITELVDRHTATGRCEVVADIARQYPIPIICALLGAPAEDWKLFSEWTDDIFKAFSWEVADHQRTILAAWDELDAYIDDMVAQRRHRLTDDLISDLIRAEDDGDRLNADELRMLAAGLLVAGTDTTRNQLAASVQVLCDRPDQWALLAEHPELAANAVEETMRHSPVAGATLRIALEDAEVAGVVIPAGTLVIANTAAANRDPAVYDDPDRLDITRTGAPAMQTFGAGMHYCLGANLARLELAEASAIMTQRMPNARRTGPAPWKPLTGLSGPTTLPIEFDPVEPQRDGPRSFPQRVTG</sequence>
<evidence type="ECO:0000256" key="1">
    <source>
        <dbReference type="ARBA" id="ARBA00001971"/>
    </source>
</evidence>
<dbReference type="Gene3D" id="1.10.630.10">
    <property type="entry name" value="Cytochrome P450"/>
    <property type="match status" value="1"/>
</dbReference>
<dbReference type="InterPro" id="IPR002397">
    <property type="entry name" value="Cyt_P450_B"/>
</dbReference>
<dbReference type="GO" id="GO:0005506">
    <property type="term" value="F:iron ion binding"/>
    <property type="evidence" value="ECO:0007669"/>
    <property type="project" value="InterPro"/>
</dbReference>
<keyword evidence="21" id="KW-1185">Reference proteome</keyword>
<dbReference type="AlphaFoldDB" id="A0A1X2LE86"/>